<dbReference type="RefSeq" id="XP_060303745.1">
    <property type="nucleotide sequence ID" value="XM_060439281.1"/>
</dbReference>
<sequence length="158" mass="17629">MYSPRAFAIKHIQLYSVIRALDIFEVRVLIRDLHFTARSLRRFTENEAVLKRSPPYIVTLELSLGVADHDKSSLLPTTDHLRETSGDYVGDIDASSSPAAQLDSSLAKLAAAVLPRSPRIRSLSIRARGRSSALRLDRLADLSLKHLTSLELDRRAVI</sequence>
<dbReference type="EMBL" id="JAUIRO010000001">
    <property type="protein sequence ID" value="KAK0734868.1"/>
    <property type="molecule type" value="Genomic_DNA"/>
</dbReference>
<keyword evidence="2" id="KW-1185">Reference proteome</keyword>
<protein>
    <submittedName>
        <fullName evidence="1">Uncharacterized protein</fullName>
    </submittedName>
</protein>
<organism evidence="1 2">
    <name type="scientific">Lasiosphaeria miniovina</name>
    <dbReference type="NCBI Taxonomy" id="1954250"/>
    <lineage>
        <taxon>Eukaryota</taxon>
        <taxon>Fungi</taxon>
        <taxon>Dikarya</taxon>
        <taxon>Ascomycota</taxon>
        <taxon>Pezizomycotina</taxon>
        <taxon>Sordariomycetes</taxon>
        <taxon>Sordariomycetidae</taxon>
        <taxon>Sordariales</taxon>
        <taxon>Lasiosphaeriaceae</taxon>
        <taxon>Lasiosphaeria</taxon>
    </lineage>
</organism>
<reference evidence="1" key="1">
    <citation type="submission" date="2023-06" db="EMBL/GenBank/DDBJ databases">
        <title>Genome-scale phylogeny and comparative genomics of the fungal order Sordariales.</title>
        <authorList>
            <consortium name="Lawrence Berkeley National Laboratory"/>
            <person name="Hensen N."/>
            <person name="Bonometti L."/>
            <person name="Westerberg I."/>
            <person name="Brannstrom I.O."/>
            <person name="Guillou S."/>
            <person name="Cros-Aarteil S."/>
            <person name="Calhoun S."/>
            <person name="Haridas S."/>
            <person name="Kuo A."/>
            <person name="Mondo S."/>
            <person name="Pangilinan J."/>
            <person name="Riley R."/>
            <person name="LaButti K."/>
            <person name="Andreopoulos B."/>
            <person name="Lipzen A."/>
            <person name="Chen C."/>
            <person name="Yanf M."/>
            <person name="Daum C."/>
            <person name="Ng V."/>
            <person name="Clum A."/>
            <person name="Steindorff A."/>
            <person name="Ohm R."/>
            <person name="Martin F."/>
            <person name="Silar P."/>
            <person name="Natvig D."/>
            <person name="Lalanne C."/>
            <person name="Gautier V."/>
            <person name="Ament-velasquez S.L."/>
            <person name="Kruys A."/>
            <person name="Hutchinson M.I."/>
            <person name="Powell A.J."/>
            <person name="Barry K."/>
            <person name="Miller A.N."/>
            <person name="Grigoriev I.V."/>
            <person name="Debuchy R."/>
            <person name="Gladieux P."/>
            <person name="Thoren M.H."/>
            <person name="Johannesson H."/>
        </authorList>
    </citation>
    <scope>NUCLEOTIDE SEQUENCE</scope>
    <source>
        <strain evidence="1">SMH2392-1A</strain>
    </source>
</reference>
<comment type="caution">
    <text evidence="1">The sequence shown here is derived from an EMBL/GenBank/DDBJ whole genome shotgun (WGS) entry which is preliminary data.</text>
</comment>
<evidence type="ECO:0000313" key="1">
    <source>
        <dbReference type="EMBL" id="KAK0734868.1"/>
    </source>
</evidence>
<accession>A0AA40EGP5</accession>
<evidence type="ECO:0000313" key="2">
    <source>
        <dbReference type="Proteomes" id="UP001172101"/>
    </source>
</evidence>
<dbReference type="GeneID" id="85322551"/>
<name>A0AA40EGP5_9PEZI</name>
<gene>
    <name evidence="1" type="ORF">B0T26DRAFT_671097</name>
</gene>
<dbReference type="AlphaFoldDB" id="A0AA40EGP5"/>
<dbReference type="Proteomes" id="UP001172101">
    <property type="component" value="Unassembled WGS sequence"/>
</dbReference>
<proteinExistence type="predicted"/>